<dbReference type="Proteomes" id="UP000245942">
    <property type="component" value="Unassembled WGS sequence"/>
</dbReference>
<keyword evidence="2" id="KW-0067">ATP-binding</keyword>
<dbReference type="InterPro" id="IPR008271">
    <property type="entry name" value="Ser/Thr_kinase_AS"/>
</dbReference>
<keyword evidence="4" id="KW-0808">Transferase</keyword>
<feature type="non-terminal residue" evidence="4">
    <location>
        <position position="1"/>
    </location>
</feature>
<dbReference type="AlphaFoldDB" id="A0A316U617"/>
<name>A0A316U617_9BASI</name>
<dbReference type="RefSeq" id="XP_025347846.1">
    <property type="nucleotide sequence ID" value="XM_025489851.1"/>
</dbReference>
<keyword evidence="4" id="KW-0418">Kinase</keyword>
<accession>A0A316U617</accession>
<evidence type="ECO:0000256" key="1">
    <source>
        <dbReference type="ARBA" id="ARBA00022741"/>
    </source>
</evidence>
<dbReference type="EMBL" id="KZ819327">
    <property type="protein sequence ID" value="PWN20686.1"/>
    <property type="molecule type" value="Genomic_DNA"/>
</dbReference>
<dbReference type="GeneID" id="37011585"/>
<keyword evidence="5" id="KW-1185">Reference proteome</keyword>
<dbReference type="PROSITE" id="PS50011">
    <property type="entry name" value="PROTEIN_KINASE_DOM"/>
    <property type="match status" value="1"/>
</dbReference>
<dbReference type="OrthoDB" id="10252171at2759"/>
<dbReference type="InterPro" id="IPR000719">
    <property type="entry name" value="Prot_kinase_dom"/>
</dbReference>
<dbReference type="PANTHER" id="PTHR24346:SF51">
    <property type="entry name" value="PAS DOMAIN-CONTAINING SERINE_THREONINE-PROTEIN KINASE"/>
    <property type="match status" value="1"/>
</dbReference>
<evidence type="ECO:0000259" key="3">
    <source>
        <dbReference type="PROSITE" id="PS50011"/>
    </source>
</evidence>
<dbReference type="Gene3D" id="1.10.510.10">
    <property type="entry name" value="Transferase(Phosphotransferase) domain 1"/>
    <property type="match status" value="1"/>
</dbReference>
<gene>
    <name evidence="4" type="ORF">BCV69DRAFT_232857</name>
</gene>
<feature type="domain" description="Protein kinase" evidence="3">
    <location>
        <begin position="1"/>
        <end position="111"/>
    </location>
</feature>
<sequence>LSTREVRCVLGQVASGLAFLHANNIVHRDIKDENVVLNGSGHAQLIDFGSSAHVRNGRLFDTFSGTLDYAAAEILRGDKYGGKEQDVWALGVVAYVCLVGDAPFWNGEEAM</sequence>
<evidence type="ECO:0000313" key="4">
    <source>
        <dbReference type="EMBL" id="PWN20686.1"/>
    </source>
</evidence>
<dbReference type="PROSITE" id="PS00108">
    <property type="entry name" value="PROTEIN_KINASE_ST"/>
    <property type="match status" value="1"/>
</dbReference>
<organism evidence="4 5">
    <name type="scientific">Pseudomicrostroma glucosiphilum</name>
    <dbReference type="NCBI Taxonomy" id="1684307"/>
    <lineage>
        <taxon>Eukaryota</taxon>
        <taxon>Fungi</taxon>
        <taxon>Dikarya</taxon>
        <taxon>Basidiomycota</taxon>
        <taxon>Ustilaginomycotina</taxon>
        <taxon>Exobasidiomycetes</taxon>
        <taxon>Microstromatales</taxon>
        <taxon>Microstromatales incertae sedis</taxon>
        <taxon>Pseudomicrostroma</taxon>
    </lineage>
</organism>
<dbReference type="GO" id="GO:0035556">
    <property type="term" value="P:intracellular signal transduction"/>
    <property type="evidence" value="ECO:0007669"/>
    <property type="project" value="TreeGrafter"/>
</dbReference>
<keyword evidence="1" id="KW-0547">Nucleotide-binding</keyword>
<reference evidence="4 5" key="1">
    <citation type="journal article" date="2018" name="Mol. Biol. Evol.">
        <title>Broad Genomic Sampling Reveals a Smut Pathogenic Ancestry of the Fungal Clade Ustilaginomycotina.</title>
        <authorList>
            <person name="Kijpornyongpan T."/>
            <person name="Mondo S.J."/>
            <person name="Barry K."/>
            <person name="Sandor L."/>
            <person name="Lee J."/>
            <person name="Lipzen A."/>
            <person name="Pangilinan J."/>
            <person name="LaButti K."/>
            <person name="Hainaut M."/>
            <person name="Henrissat B."/>
            <person name="Grigoriev I.V."/>
            <person name="Spatafora J.W."/>
            <person name="Aime M.C."/>
        </authorList>
    </citation>
    <scope>NUCLEOTIDE SEQUENCE [LARGE SCALE GENOMIC DNA]</scope>
    <source>
        <strain evidence="4 5">MCA 4718</strain>
    </source>
</reference>
<dbReference type="PANTHER" id="PTHR24346">
    <property type="entry name" value="MAP/MICROTUBULE AFFINITY-REGULATING KINASE"/>
    <property type="match status" value="1"/>
</dbReference>
<dbReference type="GO" id="GO:0004674">
    <property type="term" value="F:protein serine/threonine kinase activity"/>
    <property type="evidence" value="ECO:0007669"/>
    <property type="project" value="TreeGrafter"/>
</dbReference>
<dbReference type="SMART" id="SM00220">
    <property type="entry name" value="S_TKc"/>
    <property type="match status" value="1"/>
</dbReference>
<evidence type="ECO:0000256" key="2">
    <source>
        <dbReference type="ARBA" id="ARBA00022840"/>
    </source>
</evidence>
<dbReference type="GO" id="GO:0005634">
    <property type="term" value="C:nucleus"/>
    <property type="evidence" value="ECO:0007669"/>
    <property type="project" value="TreeGrafter"/>
</dbReference>
<dbReference type="GO" id="GO:0005524">
    <property type="term" value="F:ATP binding"/>
    <property type="evidence" value="ECO:0007669"/>
    <property type="project" value="UniProtKB-KW"/>
</dbReference>
<protein>
    <submittedName>
        <fullName evidence="4">Pkinase-domain-containing protein</fullName>
    </submittedName>
</protein>
<feature type="non-terminal residue" evidence="4">
    <location>
        <position position="111"/>
    </location>
</feature>
<proteinExistence type="predicted"/>
<dbReference type="GO" id="GO:0005829">
    <property type="term" value="C:cytosol"/>
    <property type="evidence" value="ECO:0007669"/>
    <property type="project" value="TreeGrafter"/>
</dbReference>
<dbReference type="STRING" id="1684307.A0A316U617"/>
<evidence type="ECO:0000313" key="5">
    <source>
        <dbReference type="Proteomes" id="UP000245942"/>
    </source>
</evidence>
<dbReference type="InterPro" id="IPR011009">
    <property type="entry name" value="Kinase-like_dom_sf"/>
</dbReference>
<dbReference type="SUPFAM" id="SSF56112">
    <property type="entry name" value="Protein kinase-like (PK-like)"/>
    <property type="match status" value="1"/>
</dbReference>
<dbReference type="GO" id="GO:0045719">
    <property type="term" value="P:negative regulation of glycogen biosynthetic process"/>
    <property type="evidence" value="ECO:0007669"/>
    <property type="project" value="TreeGrafter"/>
</dbReference>
<dbReference type="Pfam" id="PF00069">
    <property type="entry name" value="Pkinase"/>
    <property type="match status" value="1"/>
</dbReference>